<keyword evidence="3" id="KW-1185">Reference proteome</keyword>
<dbReference type="RefSeq" id="WP_109660365.1">
    <property type="nucleotide sequence ID" value="NZ_QGEG01000001.1"/>
</dbReference>
<dbReference type="CDD" id="cd00038">
    <property type="entry name" value="CAP_ED"/>
    <property type="match status" value="1"/>
</dbReference>
<comment type="caution">
    <text evidence="2">The sequence shown here is derived from an EMBL/GenBank/DDBJ whole genome shotgun (WGS) entry which is preliminary data.</text>
</comment>
<dbReference type="InterPro" id="IPR000595">
    <property type="entry name" value="cNMP-bd_dom"/>
</dbReference>
<name>A0A316L4Y7_9FLAO</name>
<dbReference type="OrthoDB" id="1092431at2"/>
<dbReference type="AlphaFoldDB" id="A0A316L4Y7"/>
<dbReference type="InterPro" id="IPR018490">
    <property type="entry name" value="cNMP-bd_dom_sf"/>
</dbReference>
<gene>
    <name evidence="2" type="ORF">DKG77_03870</name>
</gene>
<dbReference type="SUPFAM" id="SSF51206">
    <property type="entry name" value="cAMP-binding domain-like"/>
    <property type="match status" value="1"/>
</dbReference>
<dbReference type="InterPro" id="IPR014710">
    <property type="entry name" value="RmlC-like_jellyroll"/>
</dbReference>
<evidence type="ECO:0000313" key="2">
    <source>
        <dbReference type="EMBL" id="PWL39975.1"/>
    </source>
</evidence>
<dbReference type="EMBL" id="QGEG01000001">
    <property type="protein sequence ID" value="PWL39975.1"/>
    <property type="molecule type" value="Genomic_DNA"/>
</dbReference>
<dbReference type="Gene3D" id="2.60.120.10">
    <property type="entry name" value="Jelly Rolls"/>
    <property type="match status" value="1"/>
</dbReference>
<dbReference type="Pfam" id="PF00027">
    <property type="entry name" value="cNMP_binding"/>
    <property type="match status" value="1"/>
</dbReference>
<evidence type="ECO:0000313" key="3">
    <source>
        <dbReference type="Proteomes" id="UP000245762"/>
    </source>
</evidence>
<organism evidence="2 3">
    <name type="scientific">Flagellimonas aquimarina</name>
    <dbReference type="NCBI Taxonomy" id="2201895"/>
    <lineage>
        <taxon>Bacteria</taxon>
        <taxon>Pseudomonadati</taxon>
        <taxon>Bacteroidota</taxon>
        <taxon>Flavobacteriia</taxon>
        <taxon>Flavobacteriales</taxon>
        <taxon>Flavobacteriaceae</taxon>
        <taxon>Flagellimonas</taxon>
    </lineage>
</organism>
<accession>A0A316L4Y7</accession>
<dbReference type="Proteomes" id="UP000245762">
    <property type="component" value="Unassembled WGS sequence"/>
</dbReference>
<sequence>MHPLQKHIEEVIVLTDDEFSHVLSHFTPQKKRKHQYLIQEDELVNKEYWVINGCLRSYFLDESGKEHTVQFAVENWWVTDYQAFEKQVKSQVYIDCLEDCELLYITHEDREKLSQEFHKMERFWAKKTKLGYIASQNRVLSLLKNTARERYELMSAQYPNIIQRVSKKMIASYLGVSRETLSRLYS</sequence>
<reference evidence="2 3" key="1">
    <citation type="submission" date="2018-05" db="EMBL/GenBank/DDBJ databases">
        <title>Complete genome sequence of Flagellimonas aquimarina ECD12 isolated from seaweed Ecklonia cava.</title>
        <authorList>
            <person name="Choi S."/>
            <person name="Seong C."/>
        </authorList>
    </citation>
    <scope>NUCLEOTIDE SEQUENCE [LARGE SCALE GENOMIC DNA]</scope>
    <source>
        <strain evidence="2 3">ECD12</strain>
    </source>
</reference>
<feature type="domain" description="Cyclic nucleotide-binding" evidence="1">
    <location>
        <begin position="31"/>
        <end position="115"/>
    </location>
</feature>
<evidence type="ECO:0000259" key="1">
    <source>
        <dbReference type="Pfam" id="PF00027"/>
    </source>
</evidence>
<protein>
    <submittedName>
        <fullName evidence="2">Crp/Fnr family transcriptional regulator</fullName>
    </submittedName>
</protein>
<proteinExistence type="predicted"/>